<dbReference type="AlphaFoldDB" id="A0A2I0VXI4"/>
<dbReference type="STRING" id="906689.A0A2I0VXI4"/>
<gene>
    <name evidence="1" type="ORF">MA16_Dca022177</name>
</gene>
<dbReference type="InterPro" id="IPR040256">
    <property type="entry name" value="At4g02000-like"/>
</dbReference>
<proteinExistence type="predicted"/>
<dbReference type="PANTHER" id="PTHR31286">
    <property type="entry name" value="GLYCINE-RICH CELL WALL STRUCTURAL PROTEIN 1.8-LIKE"/>
    <property type="match status" value="1"/>
</dbReference>
<dbReference type="Proteomes" id="UP000233837">
    <property type="component" value="Unassembled WGS sequence"/>
</dbReference>
<protein>
    <submittedName>
        <fullName evidence="1">Uncharacterized protein</fullName>
    </submittedName>
</protein>
<dbReference type="PANTHER" id="PTHR31286:SF179">
    <property type="entry name" value="RNASE H TYPE-1 DOMAIN-CONTAINING PROTEIN"/>
    <property type="match status" value="1"/>
</dbReference>
<reference evidence="1 2" key="2">
    <citation type="journal article" date="2017" name="Nature">
        <title>The Apostasia genome and the evolution of orchids.</title>
        <authorList>
            <person name="Zhang G.Q."/>
            <person name="Liu K.W."/>
            <person name="Li Z."/>
            <person name="Lohaus R."/>
            <person name="Hsiao Y.Y."/>
            <person name="Niu S.C."/>
            <person name="Wang J.Y."/>
            <person name="Lin Y.C."/>
            <person name="Xu Q."/>
            <person name="Chen L.J."/>
            <person name="Yoshida K."/>
            <person name="Fujiwara S."/>
            <person name="Wang Z.W."/>
            <person name="Zhang Y.Q."/>
            <person name="Mitsuda N."/>
            <person name="Wang M."/>
            <person name="Liu G.H."/>
            <person name="Pecoraro L."/>
            <person name="Huang H.X."/>
            <person name="Xiao X.J."/>
            <person name="Lin M."/>
            <person name="Wu X.Y."/>
            <person name="Wu W.L."/>
            <person name="Chen Y.Y."/>
            <person name="Chang S.B."/>
            <person name="Sakamoto S."/>
            <person name="Ohme-Takagi M."/>
            <person name="Yagi M."/>
            <person name="Zeng S.J."/>
            <person name="Shen C.Y."/>
            <person name="Yeh C.M."/>
            <person name="Luo Y.B."/>
            <person name="Tsai W.C."/>
            <person name="Van de Peer Y."/>
            <person name="Liu Z.J."/>
        </authorList>
    </citation>
    <scope>NUCLEOTIDE SEQUENCE [LARGE SCALE GENOMIC DNA]</scope>
    <source>
        <tissue evidence="1">The whole plant</tissue>
    </source>
</reference>
<dbReference type="EMBL" id="KZ503126">
    <property type="protein sequence ID" value="PKU68121.1"/>
    <property type="molecule type" value="Genomic_DNA"/>
</dbReference>
<organism evidence="1 2">
    <name type="scientific">Dendrobium catenatum</name>
    <dbReference type="NCBI Taxonomy" id="906689"/>
    <lineage>
        <taxon>Eukaryota</taxon>
        <taxon>Viridiplantae</taxon>
        <taxon>Streptophyta</taxon>
        <taxon>Embryophyta</taxon>
        <taxon>Tracheophyta</taxon>
        <taxon>Spermatophyta</taxon>
        <taxon>Magnoliopsida</taxon>
        <taxon>Liliopsida</taxon>
        <taxon>Asparagales</taxon>
        <taxon>Orchidaceae</taxon>
        <taxon>Epidendroideae</taxon>
        <taxon>Malaxideae</taxon>
        <taxon>Dendrobiinae</taxon>
        <taxon>Dendrobium</taxon>
    </lineage>
</organism>
<accession>A0A2I0VXI4</accession>
<sequence length="82" mass="9722">MRILKWTPFFDIKEESPIVPIWISFSNLHIHFFNQKVLHALGLIFERPLQTDQATASRTRPFVARILVEVDISKKHPKEIWV</sequence>
<keyword evidence="2" id="KW-1185">Reference proteome</keyword>
<evidence type="ECO:0000313" key="1">
    <source>
        <dbReference type="EMBL" id="PKU68121.1"/>
    </source>
</evidence>
<name>A0A2I0VXI4_9ASPA</name>
<reference evidence="1 2" key="1">
    <citation type="journal article" date="2016" name="Sci. Rep.">
        <title>The Dendrobium catenatum Lindl. genome sequence provides insights into polysaccharide synthase, floral development and adaptive evolution.</title>
        <authorList>
            <person name="Zhang G.Q."/>
            <person name="Xu Q."/>
            <person name="Bian C."/>
            <person name="Tsai W.C."/>
            <person name="Yeh C.M."/>
            <person name="Liu K.W."/>
            <person name="Yoshida K."/>
            <person name="Zhang L.S."/>
            <person name="Chang S.B."/>
            <person name="Chen F."/>
            <person name="Shi Y."/>
            <person name="Su Y.Y."/>
            <person name="Zhang Y.Q."/>
            <person name="Chen L.J."/>
            <person name="Yin Y."/>
            <person name="Lin M."/>
            <person name="Huang H."/>
            <person name="Deng H."/>
            <person name="Wang Z.W."/>
            <person name="Zhu S.L."/>
            <person name="Zhao X."/>
            <person name="Deng C."/>
            <person name="Niu S.C."/>
            <person name="Huang J."/>
            <person name="Wang M."/>
            <person name="Liu G.H."/>
            <person name="Yang H.J."/>
            <person name="Xiao X.J."/>
            <person name="Hsiao Y.Y."/>
            <person name="Wu W.L."/>
            <person name="Chen Y.Y."/>
            <person name="Mitsuda N."/>
            <person name="Ohme-Takagi M."/>
            <person name="Luo Y.B."/>
            <person name="Van de Peer Y."/>
            <person name="Liu Z.J."/>
        </authorList>
    </citation>
    <scope>NUCLEOTIDE SEQUENCE [LARGE SCALE GENOMIC DNA]</scope>
    <source>
        <tissue evidence="1">The whole plant</tissue>
    </source>
</reference>
<evidence type="ECO:0000313" key="2">
    <source>
        <dbReference type="Proteomes" id="UP000233837"/>
    </source>
</evidence>